<dbReference type="RefSeq" id="WP_054408327.1">
    <property type="nucleotide sequence ID" value="NZ_FOYA01000016.1"/>
</dbReference>
<keyword evidence="3" id="KW-1185">Reference proteome</keyword>
<dbReference type="OrthoDB" id="1433916at2"/>
<organism evidence="2 3">
    <name type="scientific">Flavobacterium akiainvivens</name>
    <dbReference type="NCBI Taxonomy" id="1202724"/>
    <lineage>
        <taxon>Bacteria</taxon>
        <taxon>Pseudomonadati</taxon>
        <taxon>Bacteroidota</taxon>
        <taxon>Flavobacteriia</taxon>
        <taxon>Flavobacteriales</taxon>
        <taxon>Flavobacteriaceae</taxon>
        <taxon>Flavobacterium</taxon>
    </lineage>
</organism>
<dbReference type="Proteomes" id="UP000037755">
    <property type="component" value="Unassembled WGS sequence"/>
</dbReference>
<evidence type="ECO:0000313" key="3">
    <source>
        <dbReference type="Proteomes" id="UP000037755"/>
    </source>
</evidence>
<reference evidence="2 3" key="1">
    <citation type="submission" date="2015-08" db="EMBL/GenBank/DDBJ databases">
        <title>Whole genome sequence of Flavobacterium akiainvivens IK-1T, from decaying Wikstroemia oahuensis, an endemic Hawaiian shrub.</title>
        <authorList>
            <person name="Wan X."/>
            <person name="Hou S."/>
            <person name="Saito J."/>
            <person name="Donachie S."/>
        </authorList>
    </citation>
    <scope>NUCLEOTIDE SEQUENCE [LARGE SCALE GENOMIC DNA]</scope>
    <source>
        <strain evidence="2 3">IK-1</strain>
    </source>
</reference>
<name>A0A0M8MI50_9FLAO</name>
<proteinExistence type="predicted"/>
<dbReference type="AlphaFoldDB" id="A0A0M8MI50"/>
<dbReference type="EMBL" id="LIYD01000005">
    <property type="protein sequence ID" value="KOS06711.1"/>
    <property type="molecule type" value="Genomic_DNA"/>
</dbReference>
<keyword evidence="1" id="KW-0732">Signal</keyword>
<feature type="signal peptide" evidence="1">
    <location>
        <begin position="1"/>
        <end position="26"/>
    </location>
</feature>
<evidence type="ECO:0000313" key="2">
    <source>
        <dbReference type="EMBL" id="KOS06711.1"/>
    </source>
</evidence>
<gene>
    <name evidence="2" type="ORF">AM493_12225</name>
</gene>
<feature type="chain" id="PRO_5005818430" evidence="1">
    <location>
        <begin position="27"/>
        <end position="636"/>
    </location>
</feature>
<accession>A0A0M8MI50</accession>
<comment type="caution">
    <text evidence="2">The sequence shown here is derived from an EMBL/GenBank/DDBJ whole genome shotgun (WGS) entry which is preliminary data.</text>
</comment>
<dbReference type="PATRIC" id="fig|1202724.3.peg.2533"/>
<protein>
    <submittedName>
        <fullName evidence="2">Uncharacterized protein</fullName>
    </submittedName>
</protein>
<sequence length="636" mass="70004">MKFSFIKRIVPFVLLFAVSLIFTNCATEESSTLDATENSKLLKSRFVNLDEIKQIPGVVEKLNTLAPANANMRIIASSTYKFTIDTERVLMIEKDDYQSFTFPIVRDSANGYLENLFLHPHNGRFLAFIIRHELTPGKLTALENGTSTAQMFSKFDVMPLDDPGFDSDIGIDITVDGGGYTPSYWYEDGECWTNGVYNDPETGEIMYGVLLCPGCPCENGSNNSTSTPGFSMSQYLAIWDIGGGGGGGVNTGGSWGGGGGGGNGGYNPFNPPASVDPNGNIVTHPSTLGFYNGNPIIGVVAPTYNALTSFKDNLNAEQAAFWGDSTNQTTIKQITDYLQDNLYSRYSRLIAKNWIDLAILLKDNPGTLLRLSNDDIQEWLNLIQFAPPQSVVNKINSLDQQNFGDYNIQYIQGARGAICNMDYFPVKISVFPTNPQTGQPFTPFQFLNYVRTNLNNFVDTTISSFFPSTITGYNEAQIWNSSNPVNAIIHINISGAAGDGSVICSKSTGTTWMFTTIEVPWKSTDEFDGIHPVSGNREFGLMANSDGTYTFYTRGADRMTDSLESLMAENNIVQDVFEKPDLLWNSLRSNIYYYVENNNGSADPISTTPSIIHRPAWNEVKRVLIGEIPASSLLND</sequence>
<evidence type="ECO:0000256" key="1">
    <source>
        <dbReference type="SAM" id="SignalP"/>
    </source>
</evidence>
<dbReference type="STRING" id="1202724.AM493_12225"/>